<dbReference type="InterPro" id="IPR029058">
    <property type="entry name" value="AB_hydrolase_fold"/>
</dbReference>
<dbReference type="EMBL" id="CAKOFQ010007348">
    <property type="protein sequence ID" value="CAH1998980.1"/>
    <property type="molecule type" value="Genomic_DNA"/>
</dbReference>
<feature type="transmembrane region" description="Helical" evidence="1">
    <location>
        <begin position="6"/>
        <end position="25"/>
    </location>
</feature>
<keyword evidence="1" id="KW-0812">Transmembrane</keyword>
<comment type="caution">
    <text evidence="3">The sequence shown here is derived from an EMBL/GenBank/DDBJ whole genome shotgun (WGS) entry which is preliminary data.</text>
</comment>
<dbReference type="GO" id="GO:0006508">
    <property type="term" value="P:proteolysis"/>
    <property type="evidence" value="ECO:0007669"/>
    <property type="project" value="InterPro"/>
</dbReference>
<accession>A0A9P0LU68</accession>
<dbReference type="InterPro" id="IPR050278">
    <property type="entry name" value="Serine_Prot_S9B/DPPIV"/>
</dbReference>
<name>A0A9P0LU68_ACAOB</name>
<evidence type="ECO:0000313" key="3">
    <source>
        <dbReference type="EMBL" id="CAH1998980.1"/>
    </source>
</evidence>
<dbReference type="InterPro" id="IPR002469">
    <property type="entry name" value="Peptidase_S9B_N"/>
</dbReference>
<dbReference type="Gene3D" id="3.40.50.1820">
    <property type="entry name" value="alpha/beta hydrolase"/>
    <property type="match status" value="1"/>
</dbReference>
<evidence type="ECO:0000313" key="4">
    <source>
        <dbReference type="Proteomes" id="UP001152888"/>
    </source>
</evidence>
<keyword evidence="1" id="KW-1133">Transmembrane helix</keyword>
<dbReference type="PANTHER" id="PTHR11731:SF135">
    <property type="entry name" value="INACTIVE DIPEPTIDYL PEPTIDASE 10-LIKE PROTEIN"/>
    <property type="match status" value="1"/>
</dbReference>
<gene>
    <name evidence="3" type="ORF">ACAOBT_LOCUS24720</name>
</gene>
<dbReference type="Proteomes" id="UP001152888">
    <property type="component" value="Unassembled WGS sequence"/>
</dbReference>
<proteinExistence type="predicted"/>
<dbReference type="PANTHER" id="PTHR11731">
    <property type="entry name" value="PROTEASE FAMILY S9B,C DIPEPTIDYL-PEPTIDASE IV-RELATED"/>
    <property type="match status" value="1"/>
</dbReference>
<dbReference type="Pfam" id="PF00930">
    <property type="entry name" value="DPPIV_N"/>
    <property type="match status" value="1"/>
</dbReference>
<keyword evidence="1" id="KW-0472">Membrane</keyword>
<evidence type="ECO:0000259" key="2">
    <source>
        <dbReference type="Pfam" id="PF00930"/>
    </source>
</evidence>
<dbReference type="AlphaFoldDB" id="A0A9P0LU68"/>
<reference evidence="3" key="1">
    <citation type="submission" date="2022-03" db="EMBL/GenBank/DDBJ databases">
        <authorList>
            <person name="Sayadi A."/>
        </authorList>
    </citation>
    <scope>NUCLEOTIDE SEQUENCE</scope>
</reference>
<dbReference type="SUPFAM" id="SSF82171">
    <property type="entry name" value="DPP6 N-terminal domain-like"/>
    <property type="match status" value="1"/>
</dbReference>
<dbReference type="Gene3D" id="2.140.10.30">
    <property type="entry name" value="Dipeptidylpeptidase IV, N-terminal domain"/>
    <property type="match status" value="1"/>
</dbReference>
<dbReference type="GO" id="GO:0005886">
    <property type="term" value="C:plasma membrane"/>
    <property type="evidence" value="ECO:0007669"/>
    <property type="project" value="TreeGrafter"/>
</dbReference>
<dbReference type="SUPFAM" id="SSF53474">
    <property type="entry name" value="alpha/beta-Hydrolases"/>
    <property type="match status" value="1"/>
</dbReference>
<protein>
    <recommendedName>
        <fullName evidence="2">Dipeptidylpeptidase IV N-terminal domain-containing protein</fullName>
    </recommendedName>
</protein>
<organism evidence="3 4">
    <name type="scientific">Acanthoscelides obtectus</name>
    <name type="common">Bean weevil</name>
    <name type="synonym">Bruchus obtectus</name>
    <dbReference type="NCBI Taxonomy" id="200917"/>
    <lineage>
        <taxon>Eukaryota</taxon>
        <taxon>Metazoa</taxon>
        <taxon>Ecdysozoa</taxon>
        <taxon>Arthropoda</taxon>
        <taxon>Hexapoda</taxon>
        <taxon>Insecta</taxon>
        <taxon>Pterygota</taxon>
        <taxon>Neoptera</taxon>
        <taxon>Endopterygota</taxon>
        <taxon>Coleoptera</taxon>
        <taxon>Polyphaga</taxon>
        <taxon>Cucujiformia</taxon>
        <taxon>Chrysomeloidea</taxon>
        <taxon>Chrysomelidae</taxon>
        <taxon>Bruchinae</taxon>
        <taxon>Bruchini</taxon>
        <taxon>Acanthoscelides</taxon>
    </lineage>
</organism>
<feature type="domain" description="Dipeptidylpeptidase IV N-terminal" evidence="2">
    <location>
        <begin position="161"/>
        <end position="320"/>
    </location>
</feature>
<sequence length="455" mass="52088">MSPIFSPKGFVCVVTFVVIVAYALIKMSEPPKFRNENKLTDEELLAILETDIYDHYFNDSILENGSSDIEETDIVTETNEIDDVLQVSDSENDLADSSAVVGQSITYTENPTYTSKDGSVWAKVPLTARTKRRKCNIQTSPTGKEGNKPEKGQGQRVVLDLFHIEKEHIGWTEPIFHPVFNENGTKVLVRLPVKDGDNGHYMHVCEIHNNKVRPLTHGAFELTRILAWEEEYQNIYAIGTIENSPGMRHLIKIMDSKSPPEWECLTCRPEIDVNSTFPENLNETVISHSLWLDYPCDYNNVIFSKNYKYYIQECLGPEIPIVLLVKTSTNARRAILDTSFKLRRKVRKFSPPQVKTISVEIEYGFKAQVRLFLPGVLREYEETTFPLILLVDAAPSSQAVSSKWELSWPWYLSSTRNYIVAQIDARGSGFQVWNLTCHKFKRFSFSRFVKLLLTL</sequence>
<dbReference type="OrthoDB" id="16520at2759"/>
<evidence type="ECO:0000256" key="1">
    <source>
        <dbReference type="SAM" id="Phobius"/>
    </source>
</evidence>
<keyword evidence="4" id="KW-1185">Reference proteome</keyword>